<evidence type="ECO:0000256" key="2">
    <source>
        <dbReference type="ARBA" id="ARBA00005982"/>
    </source>
</evidence>
<keyword evidence="8 11" id="KW-0472">Membrane</keyword>
<dbReference type="PANTHER" id="PTHR11654">
    <property type="entry name" value="OLIGOPEPTIDE TRANSPORTER-RELATED"/>
    <property type="match status" value="1"/>
</dbReference>
<feature type="transmembrane region" description="Helical" evidence="11">
    <location>
        <begin position="752"/>
        <end position="774"/>
    </location>
</feature>
<feature type="transmembrane region" description="Helical" evidence="11">
    <location>
        <begin position="209"/>
        <end position="230"/>
    </location>
</feature>
<feature type="transmembrane region" description="Helical" evidence="11">
    <location>
        <begin position="301"/>
        <end position="318"/>
    </location>
</feature>
<keyword evidence="4 10" id="KW-0812">Transmembrane</keyword>
<keyword evidence="12" id="KW-1185">Reference proteome</keyword>
<dbReference type="STRING" id="1561998.A0A1I7UN98"/>
<dbReference type="SUPFAM" id="SSF103473">
    <property type="entry name" value="MFS general substrate transporter"/>
    <property type="match status" value="1"/>
</dbReference>
<dbReference type="InterPro" id="IPR000109">
    <property type="entry name" value="POT_fam"/>
</dbReference>
<keyword evidence="5" id="KW-0571">Peptide transport</keyword>
<comment type="subcellular location">
    <subcellularLocation>
        <location evidence="1 10">Membrane</location>
        <topology evidence="1 10">Multi-pass membrane protein</topology>
    </subcellularLocation>
</comment>
<evidence type="ECO:0000256" key="8">
    <source>
        <dbReference type="ARBA" id="ARBA00023136"/>
    </source>
</evidence>
<protein>
    <recommendedName>
        <fullName evidence="9">Oligopeptide transporter 1</fullName>
    </recommendedName>
</protein>
<dbReference type="PROSITE" id="PS01023">
    <property type="entry name" value="PTR2_2"/>
    <property type="match status" value="1"/>
</dbReference>
<feature type="transmembrane region" description="Helical" evidence="11">
    <location>
        <begin position="100"/>
        <end position="123"/>
    </location>
</feature>
<feature type="transmembrane region" description="Helical" evidence="11">
    <location>
        <begin position="47"/>
        <end position="67"/>
    </location>
</feature>
<evidence type="ECO:0000256" key="9">
    <source>
        <dbReference type="ARBA" id="ARBA00078114"/>
    </source>
</evidence>
<dbReference type="GO" id="GO:0016020">
    <property type="term" value="C:membrane"/>
    <property type="evidence" value="ECO:0007669"/>
    <property type="project" value="UniProtKB-SubCell"/>
</dbReference>
<dbReference type="InterPro" id="IPR004768">
    <property type="entry name" value="Oligopep_transport"/>
</dbReference>
<evidence type="ECO:0000256" key="4">
    <source>
        <dbReference type="ARBA" id="ARBA00022692"/>
    </source>
</evidence>
<dbReference type="FunFam" id="1.20.1250.20:FF:000049">
    <property type="entry name" value="Solute carrier family 15 member 2"/>
    <property type="match status" value="1"/>
</dbReference>
<organism evidence="12 13">
    <name type="scientific">Caenorhabditis tropicalis</name>
    <dbReference type="NCBI Taxonomy" id="1561998"/>
    <lineage>
        <taxon>Eukaryota</taxon>
        <taxon>Metazoa</taxon>
        <taxon>Ecdysozoa</taxon>
        <taxon>Nematoda</taxon>
        <taxon>Chromadorea</taxon>
        <taxon>Rhabditida</taxon>
        <taxon>Rhabditina</taxon>
        <taxon>Rhabditomorpha</taxon>
        <taxon>Rhabditoidea</taxon>
        <taxon>Rhabditidae</taxon>
        <taxon>Peloderinae</taxon>
        <taxon>Caenorhabditis</taxon>
    </lineage>
</organism>
<feature type="transmembrane region" description="Helical" evidence="11">
    <location>
        <begin position="348"/>
        <end position="369"/>
    </location>
</feature>
<reference evidence="13" key="1">
    <citation type="submission" date="2016-11" db="UniProtKB">
        <authorList>
            <consortium name="WormBaseParasite"/>
        </authorList>
    </citation>
    <scope>IDENTIFICATION</scope>
</reference>
<proteinExistence type="inferred from homology"/>
<dbReference type="GO" id="GO:0015031">
    <property type="term" value="P:protein transport"/>
    <property type="evidence" value="ECO:0007669"/>
    <property type="project" value="UniProtKB-KW"/>
</dbReference>
<dbReference type="Gene3D" id="1.20.1250.20">
    <property type="entry name" value="MFS general substrate transporter like domains"/>
    <property type="match status" value="2"/>
</dbReference>
<accession>A0A1I7UN98</accession>
<feature type="transmembrane region" description="Helical" evidence="11">
    <location>
        <begin position="168"/>
        <end position="189"/>
    </location>
</feature>
<evidence type="ECO:0000256" key="10">
    <source>
        <dbReference type="RuleBase" id="RU003755"/>
    </source>
</evidence>
<dbReference type="WBParaSite" id="Csp11.Scaffold630.g17677.t2">
    <property type="protein sequence ID" value="Csp11.Scaffold630.g17677.t2"/>
    <property type="gene ID" value="Csp11.Scaffold630.g17677"/>
</dbReference>
<dbReference type="GO" id="GO:0035673">
    <property type="term" value="F:oligopeptide transmembrane transporter activity"/>
    <property type="evidence" value="ECO:0007669"/>
    <property type="project" value="InterPro"/>
</dbReference>
<dbReference type="Pfam" id="PF00854">
    <property type="entry name" value="PTR2"/>
    <property type="match status" value="2"/>
</dbReference>
<evidence type="ECO:0000256" key="5">
    <source>
        <dbReference type="ARBA" id="ARBA00022856"/>
    </source>
</evidence>
<evidence type="ECO:0000313" key="12">
    <source>
        <dbReference type="Proteomes" id="UP000095282"/>
    </source>
</evidence>
<sequence length="800" mass="89639">MGASNHLQNDPRPGSPIDHQPMTWKEMIKKWPKQTFLIVGNELCERFSFYGMRAVLTLYFFNILGFSKSFSTVLFHAFTVICYTSPLLGSILADGYIGKFWTIFSISIFYACGQILLAFSSIAPSESSHHPFLDLMGLLIVGLGTGGIKPCVSAFGGDQFPAHYTRMISIFFSMFYFSINAGSLVSMALTPYMRSMSCFGHDSCYPLAFGIPAFLMIIATLVFMSGSFWYKKVGPKENIIFKVIGTIVSAIRNKISSSSTHHRSHWLDYSLKDHDCASSPECRELHGNCAQRRYIGDIKQLFRVIVMMIPVPMFWALYDQQGSTWVLQAIGMDANVFGWEILPDQMGVLNAFLILFFIPIFQSLVYPGIERLGIEMTMLRKMASGGVLTALSFFICGVVQLFVNSSLPYVPMANEAHLTIINTHPSCDFKVWIDSKAPFDLPRKTGINPEDLVSKPISFTGESFFQPNITFDNNSSPNCPKFTAHPTLAASTSYVLTLSPNGWTYNTVKPEKPKSGNGEFGIGLNFIVPCDKIPSSVTWEKCNGTDGYSGSISMCKVETNEISDDNICKPGAKGKFYELTKTTHLEVHDYRSGNTSSYGRSYAPIDVRPGTYRLFYTDDSRKVSLFKMIEQCEIFQNFIPLNLPAVEQNHMGGVYLVTVSQKTENDSDVLGTTESLVCHNRVSILWQIPQYVIITAGEVMFSITGLEFAYTEASPQLKSVVQALWLFTTAVGDLIVVVIFMLDIFSDVAIQMFVFGLIMLLVIFVFILLAVFYYEYADYSNENDEVLTEKMMIDDEHTRI</sequence>
<dbReference type="NCBIfam" id="TIGR00926">
    <property type="entry name" value="2A1704"/>
    <property type="match status" value="1"/>
</dbReference>
<evidence type="ECO:0000256" key="11">
    <source>
        <dbReference type="SAM" id="Phobius"/>
    </source>
</evidence>
<dbReference type="Proteomes" id="UP000095282">
    <property type="component" value="Unplaced"/>
</dbReference>
<keyword evidence="3 10" id="KW-0813">Transport</keyword>
<dbReference type="InterPro" id="IPR036259">
    <property type="entry name" value="MFS_trans_sf"/>
</dbReference>
<evidence type="ECO:0000256" key="3">
    <source>
        <dbReference type="ARBA" id="ARBA00022448"/>
    </source>
</evidence>
<evidence type="ECO:0000313" key="13">
    <source>
        <dbReference type="WBParaSite" id="Csp11.Scaffold630.g17677.t2"/>
    </source>
</evidence>
<dbReference type="AlphaFoldDB" id="A0A1I7UN98"/>
<feature type="transmembrane region" description="Helical" evidence="11">
    <location>
        <begin position="73"/>
        <end position="93"/>
    </location>
</feature>
<feature type="transmembrane region" description="Helical" evidence="11">
    <location>
        <begin position="135"/>
        <end position="156"/>
    </location>
</feature>
<evidence type="ECO:0000256" key="1">
    <source>
        <dbReference type="ARBA" id="ARBA00004141"/>
    </source>
</evidence>
<comment type="similarity">
    <text evidence="2 10">Belongs to the major facilitator superfamily. Proton-dependent oligopeptide transporter (POT/PTR) (TC 2.A.17) family.</text>
</comment>
<dbReference type="CDD" id="cd17347">
    <property type="entry name" value="MFS_SLC15A1_2_like"/>
    <property type="match status" value="1"/>
</dbReference>
<keyword evidence="7 11" id="KW-1133">Transmembrane helix</keyword>
<feature type="transmembrane region" description="Helical" evidence="11">
    <location>
        <begin position="723"/>
        <end position="745"/>
    </location>
</feature>
<feature type="transmembrane region" description="Helical" evidence="11">
    <location>
        <begin position="381"/>
        <end position="403"/>
    </location>
</feature>
<name>A0A1I7UN98_9PELO</name>
<dbReference type="PROSITE" id="PS01022">
    <property type="entry name" value="PTR2_1"/>
    <property type="match status" value="1"/>
</dbReference>
<evidence type="ECO:0000256" key="7">
    <source>
        <dbReference type="ARBA" id="ARBA00022989"/>
    </source>
</evidence>
<evidence type="ECO:0000256" key="6">
    <source>
        <dbReference type="ARBA" id="ARBA00022927"/>
    </source>
</evidence>
<dbReference type="InterPro" id="IPR018456">
    <property type="entry name" value="PTR2_symporter_CS"/>
</dbReference>
<keyword evidence="6" id="KW-0653">Protein transport</keyword>